<reference evidence="1" key="1">
    <citation type="submission" date="2019-08" db="EMBL/GenBank/DDBJ databases">
        <authorList>
            <person name="Kucharzyk K."/>
            <person name="Murdoch R.W."/>
            <person name="Higgins S."/>
            <person name="Loffler F."/>
        </authorList>
    </citation>
    <scope>NUCLEOTIDE SEQUENCE</scope>
</reference>
<organism evidence="1">
    <name type="scientific">bioreactor metagenome</name>
    <dbReference type="NCBI Taxonomy" id="1076179"/>
    <lineage>
        <taxon>unclassified sequences</taxon>
        <taxon>metagenomes</taxon>
        <taxon>ecological metagenomes</taxon>
    </lineage>
</organism>
<accession>A0A644W8G7</accession>
<protein>
    <recommendedName>
        <fullName evidence="2">TIGR02757 family protein</fullName>
    </recommendedName>
</protein>
<sequence>MSPEQTVLFELLEDRYRRYNVPAYIDEDPIQIPHLFSQKEDVEIAAFLSASIAWGQRKTIIRNARELIKRMDDKPYDFVLHAESSDLEVLQDFVHRTFNGADCLFFVQSLQNIYLNHGGLEQVFTSGYRNGESIFSALKHFRNVFLEVEHEKRSEKHLSSVANNSAAKRLNMFLRWMVRRDRQGVDFGLWQDIPVSSLMIPLDVHVGNVGRSLGLLQRKQDDWKAVEEITSNLRKFDANDPAKYDYALFGMGLNKELK</sequence>
<dbReference type="AlphaFoldDB" id="A0A644W8G7"/>
<dbReference type="InterPro" id="IPR014127">
    <property type="entry name" value="CHP02757"/>
</dbReference>
<dbReference type="Pfam" id="PF09674">
    <property type="entry name" value="DUF2400"/>
    <property type="match status" value="1"/>
</dbReference>
<dbReference type="NCBIfam" id="TIGR02757">
    <property type="entry name" value="TIGR02757 family protein"/>
    <property type="match status" value="1"/>
</dbReference>
<gene>
    <name evidence="1" type="ORF">SDC9_45991</name>
</gene>
<evidence type="ECO:0008006" key="2">
    <source>
        <dbReference type="Google" id="ProtNLM"/>
    </source>
</evidence>
<proteinExistence type="predicted"/>
<name>A0A644W8G7_9ZZZZ</name>
<comment type="caution">
    <text evidence="1">The sequence shown here is derived from an EMBL/GenBank/DDBJ whole genome shotgun (WGS) entry which is preliminary data.</text>
</comment>
<evidence type="ECO:0000313" key="1">
    <source>
        <dbReference type="EMBL" id="MPL99770.1"/>
    </source>
</evidence>
<dbReference type="EMBL" id="VSSQ01000687">
    <property type="protein sequence ID" value="MPL99770.1"/>
    <property type="molecule type" value="Genomic_DNA"/>
</dbReference>